<keyword evidence="1" id="KW-0732">Signal</keyword>
<dbReference type="Proteomes" id="UP000615755">
    <property type="component" value="Unassembled WGS sequence"/>
</dbReference>
<dbReference type="InterPro" id="IPR013740">
    <property type="entry name" value="Redoxin"/>
</dbReference>
<dbReference type="PROSITE" id="PS51352">
    <property type="entry name" value="THIOREDOXIN_2"/>
    <property type="match status" value="1"/>
</dbReference>
<keyword evidence="4" id="KW-1185">Reference proteome</keyword>
<organism evidence="3 4">
    <name type="scientific">Pseudoalteromonas aurantia 208</name>
    <dbReference type="NCBI Taxonomy" id="1314867"/>
    <lineage>
        <taxon>Bacteria</taxon>
        <taxon>Pseudomonadati</taxon>
        <taxon>Pseudomonadota</taxon>
        <taxon>Gammaproteobacteria</taxon>
        <taxon>Alteromonadales</taxon>
        <taxon>Pseudoalteromonadaceae</taxon>
        <taxon>Pseudoalteromonas</taxon>
    </lineage>
</organism>
<dbReference type="RefSeq" id="WP_192509344.1">
    <property type="nucleotide sequence ID" value="NZ_AQGV01000015.1"/>
</dbReference>
<feature type="signal peptide" evidence="1">
    <location>
        <begin position="1"/>
        <end position="22"/>
    </location>
</feature>
<dbReference type="Pfam" id="PF08534">
    <property type="entry name" value="Redoxin"/>
    <property type="match status" value="1"/>
</dbReference>
<dbReference type="CDD" id="cd02966">
    <property type="entry name" value="TlpA_like_family"/>
    <property type="match status" value="1"/>
</dbReference>
<accession>A0ABR9EIE7</accession>
<comment type="caution">
    <text evidence="3">The sequence shown here is derived from an EMBL/GenBank/DDBJ whole genome shotgun (WGS) entry which is preliminary data.</text>
</comment>
<dbReference type="InterPro" id="IPR050553">
    <property type="entry name" value="Thioredoxin_ResA/DsbE_sf"/>
</dbReference>
<dbReference type="InterPro" id="IPR013766">
    <property type="entry name" value="Thioredoxin_domain"/>
</dbReference>
<dbReference type="PANTHER" id="PTHR42852:SF18">
    <property type="entry name" value="CHROMOSOME UNDETERMINED SCAFFOLD_47, WHOLE GENOME SHOTGUN SEQUENCE"/>
    <property type="match status" value="1"/>
</dbReference>
<reference evidence="3 4" key="1">
    <citation type="submission" date="2015-03" db="EMBL/GenBank/DDBJ databases">
        <title>Genome sequence of Pseudoalteromonas aurantia.</title>
        <authorList>
            <person name="Xie B.-B."/>
            <person name="Rong J.-C."/>
            <person name="Qin Q.-L."/>
            <person name="Zhang Y.-Z."/>
        </authorList>
    </citation>
    <scope>NUCLEOTIDE SEQUENCE [LARGE SCALE GENOMIC DNA]</scope>
    <source>
        <strain evidence="3 4">208</strain>
    </source>
</reference>
<evidence type="ECO:0000256" key="1">
    <source>
        <dbReference type="SAM" id="SignalP"/>
    </source>
</evidence>
<dbReference type="InterPro" id="IPR036249">
    <property type="entry name" value="Thioredoxin-like_sf"/>
</dbReference>
<dbReference type="Gene3D" id="3.40.30.10">
    <property type="entry name" value="Glutaredoxin"/>
    <property type="match status" value="1"/>
</dbReference>
<dbReference type="SUPFAM" id="SSF52833">
    <property type="entry name" value="Thioredoxin-like"/>
    <property type="match status" value="1"/>
</dbReference>
<dbReference type="EMBL" id="AQGV01000015">
    <property type="protein sequence ID" value="MBE0370189.1"/>
    <property type="molecule type" value="Genomic_DNA"/>
</dbReference>
<feature type="domain" description="Thioredoxin" evidence="2">
    <location>
        <begin position="14"/>
        <end position="153"/>
    </location>
</feature>
<name>A0ABR9EIE7_9GAMM</name>
<protein>
    <recommendedName>
        <fullName evidence="2">Thioredoxin domain-containing protein</fullName>
    </recommendedName>
</protein>
<evidence type="ECO:0000313" key="4">
    <source>
        <dbReference type="Proteomes" id="UP000615755"/>
    </source>
</evidence>
<gene>
    <name evidence="3" type="ORF">PAUR_b0163</name>
</gene>
<proteinExistence type="predicted"/>
<evidence type="ECO:0000259" key="2">
    <source>
        <dbReference type="PROSITE" id="PS51352"/>
    </source>
</evidence>
<feature type="chain" id="PRO_5046501366" description="Thioredoxin domain-containing protein" evidence="1">
    <location>
        <begin position="23"/>
        <end position="153"/>
    </location>
</feature>
<sequence length="153" mass="17333">MQNRAILCVFVCFSFIGNSALAMSAEQQLEELLSQHSGKVVYVDFWASWCVPCRYAFPWMGSIQKRFSQDVQIIAVNMDTDVEDAKKFLLETPANFPVIFNPSMSIGKANKLKGMPSSIIFDRTGKKIVQLSGFNDEKKKDYEAILIHLVKSR</sequence>
<evidence type="ECO:0000313" key="3">
    <source>
        <dbReference type="EMBL" id="MBE0370189.1"/>
    </source>
</evidence>
<dbReference type="PANTHER" id="PTHR42852">
    <property type="entry name" value="THIOL:DISULFIDE INTERCHANGE PROTEIN DSBE"/>
    <property type="match status" value="1"/>
</dbReference>